<dbReference type="Proteomes" id="UP001054252">
    <property type="component" value="Unassembled WGS sequence"/>
</dbReference>
<dbReference type="EMBL" id="BPVZ01000046">
    <property type="protein sequence ID" value="GKV16906.1"/>
    <property type="molecule type" value="Genomic_DNA"/>
</dbReference>
<evidence type="ECO:0000313" key="5">
    <source>
        <dbReference type="Proteomes" id="UP001054252"/>
    </source>
</evidence>
<feature type="coiled-coil region" evidence="1">
    <location>
        <begin position="145"/>
        <end position="172"/>
    </location>
</feature>
<dbReference type="PANTHER" id="PTHR35705:SF1">
    <property type="entry name" value="WPP DOMAIN-INTERACTING TAIL-ANCHORED PROTEIN 1"/>
    <property type="match status" value="1"/>
</dbReference>
<evidence type="ECO:0000313" key="4">
    <source>
        <dbReference type="EMBL" id="GKV16906.1"/>
    </source>
</evidence>
<evidence type="ECO:0000256" key="2">
    <source>
        <dbReference type="SAM" id="Phobius"/>
    </source>
</evidence>
<evidence type="ECO:0000259" key="3">
    <source>
        <dbReference type="Pfam" id="PF26581"/>
    </source>
</evidence>
<protein>
    <recommendedName>
        <fullName evidence="3">WIT1/2 N-terminal helical bundle domain-containing protein</fullName>
    </recommendedName>
</protein>
<feature type="domain" description="WIT1/2 N-terminal helical bundle" evidence="3">
    <location>
        <begin position="45"/>
        <end position="182"/>
    </location>
</feature>
<dbReference type="AlphaFoldDB" id="A0AAV5JX08"/>
<keyword evidence="2" id="KW-0812">Transmembrane</keyword>
<gene>
    <name evidence="4" type="ORF">SLEP1_g27476</name>
</gene>
<keyword evidence="5" id="KW-1185">Reference proteome</keyword>
<dbReference type="InterPro" id="IPR058610">
    <property type="entry name" value="WIT1_2_N"/>
</dbReference>
<evidence type="ECO:0000256" key="1">
    <source>
        <dbReference type="SAM" id="Coils"/>
    </source>
</evidence>
<dbReference type="PANTHER" id="PTHR35705">
    <property type="entry name" value="WPP DOMAIN-INTERACTING TAIL-ANCHORED PROTEIN 1"/>
    <property type="match status" value="1"/>
</dbReference>
<accession>A0AAV5JX08</accession>
<reference evidence="4 5" key="1">
    <citation type="journal article" date="2021" name="Commun. Biol.">
        <title>The genome of Shorea leprosula (Dipterocarpaceae) highlights the ecological relevance of drought in aseasonal tropical rainforests.</title>
        <authorList>
            <person name="Ng K.K.S."/>
            <person name="Kobayashi M.J."/>
            <person name="Fawcett J.A."/>
            <person name="Hatakeyama M."/>
            <person name="Paape T."/>
            <person name="Ng C.H."/>
            <person name="Ang C.C."/>
            <person name="Tnah L.H."/>
            <person name="Lee C.T."/>
            <person name="Nishiyama T."/>
            <person name="Sese J."/>
            <person name="O'Brien M.J."/>
            <person name="Copetti D."/>
            <person name="Mohd Noor M.I."/>
            <person name="Ong R.C."/>
            <person name="Putra M."/>
            <person name="Sireger I.Z."/>
            <person name="Indrioko S."/>
            <person name="Kosugi Y."/>
            <person name="Izuno A."/>
            <person name="Isagi Y."/>
            <person name="Lee S.L."/>
            <person name="Shimizu K.K."/>
        </authorList>
    </citation>
    <scope>NUCLEOTIDE SEQUENCE [LARGE SCALE GENOMIC DNA]</scope>
    <source>
        <strain evidence="4">214</strain>
    </source>
</reference>
<dbReference type="Pfam" id="PF26581">
    <property type="entry name" value="WIT1_2_N"/>
    <property type="match status" value="1"/>
</dbReference>
<keyword evidence="1" id="KW-0175">Coiled coil</keyword>
<keyword evidence="2" id="KW-0472">Membrane</keyword>
<name>A0AAV5JX08_9ROSI</name>
<organism evidence="4 5">
    <name type="scientific">Rubroshorea leprosula</name>
    <dbReference type="NCBI Taxonomy" id="152421"/>
    <lineage>
        <taxon>Eukaryota</taxon>
        <taxon>Viridiplantae</taxon>
        <taxon>Streptophyta</taxon>
        <taxon>Embryophyta</taxon>
        <taxon>Tracheophyta</taxon>
        <taxon>Spermatophyta</taxon>
        <taxon>Magnoliopsida</taxon>
        <taxon>eudicotyledons</taxon>
        <taxon>Gunneridae</taxon>
        <taxon>Pentapetalae</taxon>
        <taxon>rosids</taxon>
        <taxon>malvids</taxon>
        <taxon>Malvales</taxon>
        <taxon>Dipterocarpaceae</taxon>
        <taxon>Rubroshorea</taxon>
    </lineage>
</organism>
<dbReference type="SUPFAM" id="SSF57997">
    <property type="entry name" value="Tropomyosin"/>
    <property type="match status" value="1"/>
</dbReference>
<proteinExistence type="predicted"/>
<comment type="caution">
    <text evidence="4">The sequence shown here is derived from an EMBL/GenBank/DDBJ whole genome shotgun (WGS) entry which is preliminary data.</text>
</comment>
<sequence>MDNQIMLERSAPVDDFNSVAPEPGFIKIDISDGISSCGEVTEGLGRVGKLLTRVESDLACSSQKLVNLSILTMHVATREGDFESFTSENNSVLIDSAEKALEFDLLTGILDSEVKELDKIICNLQTDMINAHEMISSFRHLGKTSLEVERKLHESEESLKKSQDQVSEIKVQCAKFQRALSCLDGNKNWIGDQGLDLAEDVSAKIRMQTAEEQRQNLRMLEKSLAREMDLEKKLTESRQMEEELKLRLISSEQELFCMVEEVTDFYQRHFEAENAAEVLTGISKDLLNRQQMLQFYLNNSTQRETELRSKLSGSIENLEAKESALQKLESSNARINDSLKAQNDSLKTSLTEAEDKLFLADFEVFTLGEILSSLENQLKESESKLLNEQVQSDESQEQHNVLYTESNELENVVEDLKEKLSKAENRAESAEVKCKLLNETNIELNEELGLLKKSGITPEKLEALEKQLKESDIQLHHAIASIEASQEKQSMLYLTIKDMEDLIEDLKLKVSKAESRAENAEGKCTVLSESNAELSEELSFLRGRLECLEASLNQAEEMKMATAKDINIHAKIIRNLLSQLAVERERLHRQISVLAVENKILIVKLKKMDENASAVLSHENTVNCKEFLFSKQDLVAAPARGSNEVTAGSEVKTQTTAYVGETEMNPADNASEFETVRRMDARLLNSKHIFMALVVLMISFTAYFFYQSNCPFERRNISSSFLPGCH</sequence>
<feature type="transmembrane region" description="Helical" evidence="2">
    <location>
        <begin position="688"/>
        <end position="706"/>
    </location>
</feature>
<keyword evidence="2" id="KW-1133">Transmembrane helix</keyword>
<feature type="coiled-coil region" evidence="1">
    <location>
        <begin position="318"/>
        <end position="565"/>
    </location>
</feature>
<dbReference type="InterPro" id="IPR039976">
    <property type="entry name" value="WIT1/WIT2"/>
</dbReference>